<evidence type="ECO:0000313" key="3">
    <source>
        <dbReference type="RefSeq" id="XP_020670507.1"/>
    </source>
</evidence>
<dbReference type="PANTHER" id="PTHR16156">
    <property type="entry name" value="AFTIPHILIN A-RELATED"/>
    <property type="match status" value="1"/>
</dbReference>
<sequence length="341" mass="38206">MQSQNLVEMHRSVNVSSQLPLKVQPEEIYANSVVENNGRANGHNVNRSKNLDGSLDVEMVQKNLVSKSCEGRAYEASPGNLLGTVESSSTWGDFEVFSEVKLNNLSETLESLEKIHEKQTHANSVDTGNHFTTSWTQFFSQTAGHSRREASANDPKKAVLSSEDIIKQSFPEVPVPQFLEKINSLEHVLGTKTEDADIPECTKQELGTASTNLWKTLIHSSNPPSLQCPWNGSHYQENLLAVLGIDPHQKVLPEGKDDILEKTNIRENEDSSVDKCNISKALIQTKLSVCPDPRQSHLFRYNLFLKKTPPTGNMQYITVPQKKKIFTTQNLRMKMFNSNVC</sequence>
<dbReference type="GO" id="GO:0032588">
    <property type="term" value="C:trans-Golgi network membrane"/>
    <property type="evidence" value="ECO:0007669"/>
    <property type="project" value="InterPro"/>
</dbReference>
<evidence type="ECO:0000259" key="1">
    <source>
        <dbReference type="Pfam" id="PF15045"/>
    </source>
</evidence>
<gene>
    <name evidence="3 4 5" type="primary">CUNH14orf79</name>
</gene>
<dbReference type="PANTHER" id="PTHR16156:SF7">
    <property type="entry name" value="CLATHRIN BINDING BOX OF AFTIPHILIN CONTAINING 1"/>
    <property type="match status" value="1"/>
</dbReference>
<dbReference type="AlphaFoldDB" id="A0A6J0VIF0"/>
<dbReference type="InterPro" id="IPR029205">
    <property type="entry name" value="Clathrin-bd"/>
</dbReference>
<dbReference type="RefSeq" id="XP_020670509.1">
    <property type="nucleotide sequence ID" value="XM_020814850.1"/>
</dbReference>
<feature type="domain" description="Aftiphilin clathrin-binding box" evidence="1">
    <location>
        <begin position="210"/>
        <end position="286"/>
    </location>
</feature>
<dbReference type="Pfam" id="PF15045">
    <property type="entry name" value="Clathrin_bdg"/>
    <property type="match status" value="1"/>
</dbReference>
<dbReference type="GO" id="GO:0030121">
    <property type="term" value="C:AP-1 adaptor complex"/>
    <property type="evidence" value="ECO:0007669"/>
    <property type="project" value="TreeGrafter"/>
</dbReference>
<keyword evidence="2" id="KW-1185">Reference proteome</keyword>
<evidence type="ECO:0000313" key="2">
    <source>
        <dbReference type="Proteomes" id="UP001652642"/>
    </source>
</evidence>
<dbReference type="OrthoDB" id="9894316at2759"/>
<dbReference type="Proteomes" id="UP001652642">
    <property type="component" value="Chromosome 1"/>
</dbReference>
<reference evidence="2" key="2">
    <citation type="submission" date="2025-05" db="UniProtKB">
        <authorList>
            <consortium name="RefSeq"/>
        </authorList>
    </citation>
    <scope>NUCLEOTIDE SEQUENCE [LARGE SCALE GENOMIC DNA]</scope>
</reference>
<evidence type="ECO:0000313" key="5">
    <source>
        <dbReference type="RefSeq" id="XP_020670509.1"/>
    </source>
</evidence>
<accession>A0A6J0VIF0</accession>
<reference evidence="5" key="1">
    <citation type="submission" date="2025-04" db="UniProtKB">
        <authorList>
            <consortium name="RefSeq"/>
        </authorList>
    </citation>
    <scope>IDENTIFICATION</scope>
</reference>
<organism evidence="2 5">
    <name type="scientific">Pogona vitticeps</name>
    <name type="common">central bearded dragon</name>
    <dbReference type="NCBI Taxonomy" id="103695"/>
    <lineage>
        <taxon>Eukaryota</taxon>
        <taxon>Metazoa</taxon>
        <taxon>Chordata</taxon>
        <taxon>Craniata</taxon>
        <taxon>Vertebrata</taxon>
        <taxon>Euteleostomi</taxon>
        <taxon>Lepidosauria</taxon>
        <taxon>Squamata</taxon>
        <taxon>Bifurcata</taxon>
        <taxon>Unidentata</taxon>
        <taxon>Episquamata</taxon>
        <taxon>Toxicofera</taxon>
        <taxon>Iguania</taxon>
        <taxon>Acrodonta</taxon>
        <taxon>Agamidae</taxon>
        <taxon>Amphibolurinae</taxon>
        <taxon>Pogona</taxon>
    </lineage>
</organism>
<protein>
    <submittedName>
        <fullName evidence="3 4">Uncharacterized protein C14orf79 homolog</fullName>
    </submittedName>
</protein>
<dbReference type="InterPro" id="IPR046359">
    <property type="entry name" value="Aftin-like"/>
</dbReference>
<dbReference type="CTD" id="122616"/>
<dbReference type="RefSeq" id="XP_020670508.1">
    <property type="nucleotide sequence ID" value="XM_020814849.1"/>
</dbReference>
<dbReference type="KEGG" id="pvt:110090954"/>
<proteinExistence type="predicted"/>
<name>A0A6J0VIF0_9SAUR</name>
<dbReference type="GO" id="GO:0030276">
    <property type="term" value="F:clathrin binding"/>
    <property type="evidence" value="ECO:0007669"/>
    <property type="project" value="InterPro"/>
</dbReference>
<dbReference type="RefSeq" id="XP_020670507.1">
    <property type="nucleotide sequence ID" value="XM_020814848.1"/>
</dbReference>
<evidence type="ECO:0000313" key="4">
    <source>
        <dbReference type="RefSeq" id="XP_020670508.1"/>
    </source>
</evidence>